<sequence length="470" mass="52745">MASKTLKNGLEEVFRLLLLIWCHQSSFKQPAVAACRRLLGKPHVHSKLYDRVKCDCYPQDECDKTVVVSRASGEFGFRIHGSRPVVVSAIEPGTPAETSGLEIGDIVIAINGVNVLDSSHAEVVRIAHSGSDVLKLDLARTSHVLTPVSENDSQDDEYGLLDMVHSGFLYRRSDDAPTNERLWHKRWFCLKANRCLYFYKSEKDNQPIGAVCLTGYSIDMTTGPEEGDDEDEDDKQLKFTLSREGSPSHTFAALSEQDLRVWVECLQAAADPNSNDNQPIGAVCLTGYSIDMTTGPEEGDDEDEDDKQLKFTLSREGSPSHTFAALSEQDLRVWVECLQAAADPNSNDEWVIMQRQALLSPATEIRFPDCFGYLSKLGHRWRAWRRRYCVLKDAALFFYADTSAVSALGVACLHGYRVQSSGVGGKKHAFELIPPDEQFRHFFFYTDSDTDKKRWIAALEFSIDRWLKVG</sequence>
<feature type="domain" description="PDZ" evidence="2">
    <location>
        <begin position="65"/>
        <end position="142"/>
    </location>
</feature>
<dbReference type="EMBL" id="CAJPEX010000050">
    <property type="protein sequence ID" value="CAG0912827.1"/>
    <property type="molecule type" value="Genomic_DNA"/>
</dbReference>
<dbReference type="InterPro" id="IPR011993">
    <property type="entry name" value="PH-like_dom_sf"/>
</dbReference>
<evidence type="ECO:0000259" key="2">
    <source>
        <dbReference type="PROSITE" id="PS50106"/>
    </source>
</evidence>
<dbReference type="Gene3D" id="2.30.42.10">
    <property type="match status" value="1"/>
</dbReference>
<name>A0A7R9BCL7_9CRUS</name>
<accession>A0A7R9BCL7</accession>
<dbReference type="PROSITE" id="PS50106">
    <property type="entry name" value="PDZ"/>
    <property type="match status" value="1"/>
</dbReference>
<dbReference type="SMART" id="SM00228">
    <property type="entry name" value="PDZ"/>
    <property type="match status" value="1"/>
</dbReference>
<dbReference type="SUPFAM" id="SSF50156">
    <property type="entry name" value="PDZ domain-like"/>
    <property type="match status" value="1"/>
</dbReference>
<feature type="domain" description="PH" evidence="1">
    <location>
        <begin position="367"/>
        <end position="464"/>
    </location>
</feature>
<reference evidence="3" key="1">
    <citation type="submission" date="2020-11" db="EMBL/GenBank/DDBJ databases">
        <authorList>
            <person name="Tran Van P."/>
        </authorList>
    </citation>
    <scope>NUCLEOTIDE SEQUENCE</scope>
</reference>
<dbReference type="OrthoDB" id="2157866at2759"/>
<dbReference type="SMART" id="SM00233">
    <property type="entry name" value="PH"/>
    <property type="match status" value="2"/>
</dbReference>
<dbReference type="PROSITE" id="PS50003">
    <property type="entry name" value="PH_DOMAIN"/>
    <property type="match status" value="2"/>
</dbReference>
<dbReference type="InterPro" id="IPR001849">
    <property type="entry name" value="PH_domain"/>
</dbReference>
<dbReference type="PANTHER" id="PTHR47644">
    <property type="entry name" value="AGAP008221-PA"/>
    <property type="match status" value="1"/>
</dbReference>
<evidence type="ECO:0000313" key="3">
    <source>
        <dbReference type="EMBL" id="CAD7272675.1"/>
    </source>
</evidence>
<proteinExistence type="predicted"/>
<gene>
    <name evidence="3" type="ORF">NMOB1V02_LOCUS597</name>
</gene>
<dbReference type="SUPFAM" id="SSF50729">
    <property type="entry name" value="PH domain-like"/>
    <property type="match status" value="3"/>
</dbReference>
<keyword evidence="4" id="KW-1185">Reference proteome</keyword>
<evidence type="ECO:0000259" key="1">
    <source>
        <dbReference type="PROSITE" id="PS50003"/>
    </source>
</evidence>
<dbReference type="Gene3D" id="2.30.29.30">
    <property type="entry name" value="Pleckstrin-homology domain (PH domain)/Phosphotyrosine-binding domain (PTB)"/>
    <property type="match status" value="3"/>
</dbReference>
<dbReference type="Pfam" id="PF00595">
    <property type="entry name" value="PDZ"/>
    <property type="match status" value="1"/>
</dbReference>
<dbReference type="InterPro" id="IPR036034">
    <property type="entry name" value="PDZ_sf"/>
</dbReference>
<dbReference type="PANTHER" id="PTHR47644:SF1">
    <property type="entry name" value="PDZ DOMAIN-CONTAINING PROTEIN"/>
    <property type="match status" value="1"/>
</dbReference>
<feature type="domain" description="PH" evidence="1">
    <location>
        <begin position="162"/>
        <end position="271"/>
    </location>
</feature>
<organism evidence="3">
    <name type="scientific">Notodromas monacha</name>
    <dbReference type="NCBI Taxonomy" id="399045"/>
    <lineage>
        <taxon>Eukaryota</taxon>
        <taxon>Metazoa</taxon>
        <taxon>Ecdysozoa</taxon>
        <taxon>Arthropoda</taxon>
        <taxon>Crustacea</taxon>
        <taxon>Oligostraca</taxon>
        <taxon>Ostracoda</taxon>
        <taxon>Podocopa</taxon>
        <taxon>Podocopida</taxon>
        <taxon>Cypridocopina</taxon>
        <taxon>Cypridoidea</taxon>
        <taxon>Cyprididae</taxon>
        <taxon>Notodromas</taxon>
    </lineage>
</organism>
<dbReference type="AlphaFoldDB" id="A0A7R9BCL7"/>
<dbReference type="Pfam" id="PF00169">
    <property type="entry name" value="PH"/>
    <property type="match status" value="2"/>
</dbReference>
<dbReference type="EMBL" id="OA882087">
    <property type="protein sequence ID" value="CAD7272675.1"/>
    <property type="molecule type" value="Genomic_DNA"/>
</dbReference>
<protein>
    <submittedName>
        <fullName evidence="3">Uncharacterized protein</fullName>
    </submittedName>
</protein>
<dbReference type="InterPro" id="IPR001478">
    <property type="entry name" value="PDZ"/>
</dbReference>
<evidence type="ECO:0000313" key="4">
    <source>
        <dbReference type="Proteomes" id="UP000678499"/>
    </source>
</evidence>
<dbReference type="Proteomes" id="UP000678499">
    <property type="component" value="Unassembled WGS sequence"/>
</dbReference>